<dbReference type="InterPro" id="IPR038461">
    <property type="entry name" value="Schlafen_AlbA_2_dom_sf"/>
</dbReference>
<dbReference type="Pfam" id="PF13412">
    <property type="entry name" value="HTH_24"/>
    <property type="match status" value="1"/>
</dbReference>
<feature type="region of interest" description="Disordered" evidence="1">
    <location>
        <begin position="392"/>
        <end position="445"/>
    </location>
</feature>
<reference evidence="3 4" key="1">
    <citation type="submission" date="2018-11" db="EMBL/GenBank/DDBJ databases">
        <title>Genome sequencing of Lautropia sp. KCOM 2505 (= ChDC F240).</title>
        <authorList>
            <person name="Kook J.-K."/>
            <person name="Park S.-N."/>
            <person name="Lim Y.K."/>
        </authorList>
    </citation>
    <scope>NUCLEOTIDE SEQUENCE [LARGE SCALE GENOMIC DNA]</scope>
    <source>
        <strain evidence="3 4">KCOM 2505</strain>
    </source>
</reference>
<feature type="compositionally biased region" description="Low complexity" evidence="1">
    <location>
        <begin position="424"/>
        <end position="440"/>
    </location>
</feature>
<dbReference type="RefSeq" id="WP_125096303.1">
    <property type="nucleotide sequence ID" value="NZ_RRUE01000002.1"/>
</dbReference>
<dbReference type="PANTHER" id="PTHR30595">
    <property type="entry name" value="GLPR-RELATED TRANSCRIPTIONAL REPRESSOR"/>
    <property type="match status" value="1"/>
</dbReference>
<evidence type="ECO:0000256" key="1">
    <source>
        <dbReference type="SAM" id="MobiDB-lite"/>
    </source>
</evidence>
<feature type="domain" description="Schlafen AlbA-2" evidence="2">
    <location>
        <begin position="3"/>
        <end position="114"/>
    </location>
</feature>
<name>A0A426FN64_9BURK</name>
<dbReference type="Pfam" id="PF04326">
    <property type="entry name" value="SLFN_AlbA_2"/>
    <property type="match status" value="1"/>
</dbReference>
<keyword evidence="4" id="KW-1185">Reference proteome</keyword>
<dbReference type="Pfam" id="PF13749">
    <property type="entry name" value="HATPase_c_4"/>
    <property type="match status" value="1"/>
</dbReference>
<dbReference type="InterPro" id="IPR036388">
    <property type="entry name" value="WH-like_DNA-bd_sf"/>
</dbReference>
<protein>
    <submittedName>
        <fullName evidence="3">Winged helix-turn-helix transcriptional regulator</fullName>
    </submittedName>
</protein>
<proteinExistence type="predicted"/>
<evidence type="ECO:0000313" key="4">
    <source>
        <dbReference type="Proteomes" id="UP000270261"/>
    </source>
</evidence>
<dbReference type="Gene3D" id="3.30.565.60">
    <property type="match status" value="1"/>
</dbReference>
<organism evidence="3 4">
    <name type="scientific">Lautropia dentalis</name>
    <dbReference type="NCBI Taxonomy" id="2490857"/>
    <lineage>
        <taxon>Bacteria</taxon>
        <taxon>Pseudomonadati</taxon>
        <taxon>Pseudomonadota</taxon>
        <taxon>Betaproteobacteria</taxon>
        <taxon>Burkholderiales</taxon>
        <taxon>Burkholderiaceae</taxon>
        <taxon>Lautropia</taxon>
    </lineage>
</organism>
<dbReference type="EMBL" id="RRUE01000002">
    <property type="protein sequence ID" value="RRN44109.1"/>
    <property type="molecule type" value="Genomic_DNA"/>
</dbReference>
<dbReference type="SUPFAM" id="SSF46785">
    <property type="entry name" value="Winged helix' DNA-binding domain"/>
    <property type="match status" value="1"/>
</dbReference>
<feature type="region of interest" description="Disordered" evidence="1">
    <location>
        <begin position="357"/>
        <end position="376"/>
    </location>
</feature>
<dbReference type="PANTHER" id="PTHR30595:SF6">
    <property type="entry name" value="SCHLAFEN ALBA-2 DOMAIN-CONTAINING PROTEIN"/>
    <property type="match status" value="1"/>
</dbReference>
<evidence type="ECO:0000313" key="3">
    <source>
        <dbReference type="EMBL" id="RRN44109.1"/>
    </source>
</evidence>
<dbReference type="InterPro" id="IPR038475">
    <property type="entry name" value="RecG_C_sf"/>
</dbReference>
<gene>
    <name evidence="3" type="ORF">EHV23_12095</name>
</gene>
<accession>A0A426FN64</accession>
<dbReference type="OrthoDB" id="9807853at2"/>
<dbReference type="Proteomes" id="UP000270261">
    <property type="component" value="Unassembled WGS sequence"/>
</dbReference>
<evidence type="ECO:0000259" key="2">
    <source>
        <dbReference type="Pfam" id="PF04326"/>
    </source>
</evidence>
<dbReference type="InterPro" id="IPR007421">
    <property type="entry name" value="Schlafen_AlbA_2_dom"/>
</dbReference>
<sequence length="514" mass="57150">MTESETVELKKSLAELKQGIVSLAAMLNKHGEAELWFGIAPNGKAVGLDQNDKTLRDVSQAIAASIDPRIYPEITREEVNGKSCLRVRARGQDRPYYAHGRPYMRVADEDRQMSARELETLILRQNRAAMRWDNEPIDQPLSTLNEARIRQFVQTAGLAWDNTTNTLDKLGLLRDGHPVNAARLFFADEPIELRCAVFATQTSATILDRHDFHGTLLELIEEAQKFILKNIHIGMRLDGMRRVDVPEIAVPALREAIINAFCHRDWRDPDYVQVAVYRDRVEIRNPGELYENLTLEELRRGGVSRRRNPLIADLLRRIHLVEAWGRGVPLILANAPDVTFREVAGLFIASFARPSGRHTLAPNAPSPDAVEHSSAGMKDAVQITSQAVETALETPEIAPKTPEISPETPEIAPKPSGIAPENIETAPKTPESAPAPSSPASRRERTEHTLLQLLQEQPGLTADKLAKLSGMSLRGVKYNLDRLKQTGRLKRHGPAKGGYWEVTDGTGQLIAPDT</sequence>
<dbReference type="Gene3D" id="1.10.10.10">
    <property type="entry name" value="Winged helix-like DNA-binding domain superfamily/Winged helix DNA-binding domain"/>
    <property type="match status" value="1"/>
</dbReference>
<dbReference type="Gene3D" id="3.30.950.30">
    <property type="entry name" value="Schlafen, AAA domain"/>
    <property type="match status" value="1"/>
</dbReference>
<comment type="caution">
    <text evidence="3">The sequence shown here is derived from an EMBL/GenBank/DDBJ whole genome shotgun (WGS) entry which is preliminary data.</text>
</comment>
<dbReference type="InterPro" id="IPR036390">
    <property type="entry name" value="WH_DNA-bd_sf"/>
</dbReference>
<dbReference type="AlphaFoldDB" id="A0A426FN64"/>